<dbReference type="InterPro" id="IPR021456">
    <property type="entry name" value="DUF3107"/>
</dbReference>
<comment type="caution">
    <text evidence="1">The sequence shown here is derived from an EMBL/GenBank/DDBJ whole genome shotgun (WGS) entry which is preliminary data.</text>
</comment>
<evidence type="ECO:0000313" key="1">
    <source>
        <dbReference type="EMBL" id="GMA38886.1"/>
    </source>
</evidence>
<evidence type="ECO:0000313" key="2">
    <source>
        <dbReference type="Proteomes" id="UP001157126"/>
    </source>
</evidence>
<dbReference type="Proteomes" id="UP001157126">
    <property type="component" value="Unassembled WGS sequence"/>
</dbReference>
<dbReference type="EMBL" id="BSUO01000001">
    <property type="protein sequence ID" value="GMA38886.1"/>
    <property type="molecule type" value="Genomic_DNA"/>
</dbReference>
<name>A0ABQ6IN78_9MICO</name>
<reference evidence="2" key="1">
    <citation type="journal article" date="2019" name="Int. J. Syst. Evol. Microbiol.">
        <title>The Global Catalogue of Microorganisms (GCM) 10K type strain sequencing project: providing services to taxonomists for standard genome sequencing and annotation.</title>
        <authorList>
            <consortium name="The Broad Institute Genomics Platform"/>
            <consortium name="The Broad Institute Genome Sequencing Center for Infectious Disease"/>
            <person name="Wu L."/>
            <person name="Ma J."/>
        </authorList>
    </citation>
    <scope>NUCLEOTIDE SEQUENCE [LARGE SCALE GENOMIC DNA]</scope>
    <source>
        <strain evidence="2">NBRC 113072</strain>
    </source>
</reference>
<organism evidence="1 2">
    <name type="scientific">Mobilicoccus caccae</name>
    <dbReference type="NCBI Taxonomy" id="1859295"/>
    <lineage>
        <taxon>Bacteria</taxon>
        <taxon>Bacillati</taxon>
        <taxon>Actinomycetota</taxon>
        <taxon>Actinomycetes</taxon>
        <taxon>Micrococcales</taxon>
        <taxon>Dermatophilaceae</taxon>
        <taxon>Mobilicoccus</taxon>
    </lineage>
</organism>
<dbReference type="Pfam" id="PF11305">
    <property type="entry name" value="DUF3107"/>
    <property type="match status" value="1"/>
</dbReference>
<proteinExistence type="predicted"/>
<keyword evidence="2" id="KW-1185">Reference proteome</keyword>
<gene>
    <name evidence="1" type="ORF">GCM10025883_09310</name>
</gene>
<dbReference type="RefSeq" id="WP_284302912.1">
    <property type="nucleotide sequence ID" value="NZ_BSUO01000001.1"/>
</dbReference>
<protein>
    <recommendedName>
        <fullName evidence="3">DUF3107 domain-containing protein</fullName>
    </recommendedName>
</protein>
<evidence type="ECO:0008006" key="3">
    <source>
        <dbReference type="Google" id="ProtNLM"/>
    </source>
</evidence>
<accession>A0ABQ6IN78</accession>
<sequence length="74" mass="7667">MEVKIGVQNTSREITIDSDQTQEDIEAAVKSAFESSGSLRLADAKGSIVLVPGPAIAYVEIGAARKGGVGFGMQ</sequence>